<dbReference type="AlphaFoldDB" id="A0A4Q7YZ50"/>
<feature type="signal peptide" evidence="1">
    <location>
        <begin position="1"/>
        <end position="22"/>
    </location>
</feature>
<proteinExistence type="predicted"/>
<gene>
    <name evidence="2" type="ORF">BDD14_4670</name>
</gene>
<organism evidence="2 3">
    <name type="scientific">Edaphobacter modestus</name>
    <dbReference type="NCBI Taxonomy" id="388466"/>
    <lineage>
        <taxon>Bacteria</taxon>
        <taxon>Pseudomonadati</taxon>
        <taxon>Acidobacteriota</taxon>
        <taxon>Terriglobia</taxon>
        <taxon>Terriglobales</taxon>
        <taxon>Acidobacteriaceae</taxon>
        <taxon>Edaphobacter</taxon>
    </lineage>
</organism>
<evidence type="ECO:0008006" key="4">
    <source>
        <dbReference type="Google" id="ProtNLM"/>
    </source>
</evidence>
<dbReference type="EMBL" id="SHKW01000001">
    <property type="protein sequence ID" value="RZU43058.1"/>
    <property type="molecule type" value="Genomic_DNA"/>
</dbReference>
<dbReference type="Proteomes" id="UP000292958">
    <property type="component" value="Unassembled WGS sequence"/>
</dbReference>
<evidence type="ECO:0000313" key="2">
    <source>
        <dbReference type="EMBL" id="RZU43058.1"/>
    </source>
</evidence>
<evidence type="ECO:0000256" key="1">
    <source>
        <dbReference type="SAM" id="SignalP"/>
    </source>
</evidence>
<protein>
    <recommendedName>
        <fullName evidence="4">DUF4380 domain-containing protein</fullName>
    </recommendedName>
</protein>
<sequence>MKSRLVPVALIAFATLPMSVHAQPANTPSPCSVRPGSYMGWPDQKVSNRWVTLTFVPGLGGRLMQVEFNGHPYLFVNPRFRGKYISPTEAKGDWINYGGDKIWPMPEGSQDENHWVIQSTAIDDLPYRFEVLSQGKECVVRLTGQPDNITGLRIIRTVSLGAATPEIKFHAVMENATAHPITWSIQSVSQYDLEDPSKPGDYNHDLWAITPRNPASSFPDGYHVRYGLAEDPAFSVSDDLFLLHWTHFGNEVWLDTTAGWLAVVDKASHYGMVESFEVTQGGNYPGKTTVIFYKNGPSVHFDANGTATIAAVSQATTPFYMEAEINSPIVTLRPGESHALDTVWHPMAIMAKPQEMHSSGVVVDRLNATHEGKGVHLHGGFSVFVPGTLVALFFNEHGLEVARQEIERVDPIKPVVLDATVPMTQDAARVNLMMIGAAGEDEGILAKGMIEPAKIP</sequence>
<name>A0A4Q7YZ50_9BACT</name>
<keyword evidence="1" id="KW-0732">Signal</keyword>
<reference evidence="2 3" key="1">
    <citation type="submission" date="2019-02" db="EMBL/GenBank/DDBJ databases">
        <title>Genomic Encyclopedia of Archaeal and Bacterial Type Strains, Phase II (KMG-II): from individual species to whole genera.</title>
        <authorList>
            <person name="Goeker M."/>
        </authorList>
    </citation>
    <scope>NUCLEOTIDE SEQUENCE [LARGE SCALE GENOMIC DNA]</scope>
    <source>
        <strain evidence="2 3">DSM 18101</strain>
    </source>
</reference>
<keyword evidence="3" id="KW-1185">Reference proteome</keyword>
<evidence type="ECO:0000313" key="3">
    <source>
        <dbReference type="Proteomes" id="UP000292958"/>
    </source>
</evidence>
<comment type="caution">
    <text evidence="2">The sequence shown here is derived from an EMBL/GenBank/DDBJ whole genome shotgun (WGS) entry which is preliminary data.</text>
</comment>
<accession>A0A4Q7YZ50</accession>
<feature type="chain" id="PRO_5020330200" description="DUF4380 domain-containing protein" evidence="1">
    <location>
        <begin position="23"/>
        <end position="456"/>
    </location>
</feature>